<dbReference type="RefSeq" id="WP_010840917.1">
    <property type="nucleotide sequence ID" value="NZ_AQPW01000002.1"/>
</dbReference>
<dbReference type="OrthoDB" id="4547921at2"/>
<dbReference type="EMBL" id="AQPW01000002">
    <property type="protein sequence ID" value="EON34375.1"/>
    <property type="molecule type" value="Genomic_DNA"/>
</dbReference>
<evidence type="ECO:0000313" key="1">
    <source>
        <dbReference type="EMBL" id="EON34375.1"/>
    </source>
</evidence>
<reference evidence="1 2" key="1">
    <citation type="journal article" date="2013" name="Genome Announc.">
        <title>Draft Genome Sequence of a Benzothiophene-Desulfurizing Bacterium, Gordona terrae Strain C-6.</title>
        <authorList>
            <person name="Wang W."/>
            <person name="Ma T."/>
            <person name="Ren Y."/>
            <person name="Li G."/>
        </authorList>
    </citation>
    <scope>NUCLEOTIDE SEQUENCE [LARGE SCALE GENOMIC DNA]</scope>
    <source>
        <strain evidence="1 2">C-6</strain>
    </source>
</reference>
<protein>
    <submittedName>
        <fullName evidence="1">Uncharacterized protein</fullName>
    </submittedName>
</protein>
<dbReference type="Proteomes" id="UP000013569">
    <property type="component" value="Unassembled WGS sequence"/>
</dbReference>
<dbReference type="AlphaFoldDB" id="R7YEA2"/>
<proteinExistence type="predicted"/>
<name>R7YEA2_9ACTN</name>
<dbReference type="PATRIC" id="fig|1316928.3.peg.440"/>
<sequence>MPLDDLVGRWTERLSHIDSILDPLITQWPGDDRVAVRSMLSGMQHALNGYLAAALAESTEGEVGAIVAPAVSELRGFCTLKSLAGGREFLERITALRDTARAVSLALSTEEELRVQTVEEIIADFAEEYRMSLILALTANYALSQKVMAWQEAKDKDPAVGDNLDLTTMKFVGSTSNYTIPMSSLTSASTATPTVITPANIGAAMREMMTGGTPPPIYRMAYTQWFTTVHAAWEDTYRARLAAAHGLDDDGKPWGKNDVRSAFFNEVRLIRNDISHKNGICVDSADNAVITWVRRGEAISPTPRDMLGMLDLFPAEELRRAPKRAERTTAQLPYQFDNEWLAQFNAHVTAVEPAKKKRAAAVQKVLDEWMGTATNE</sequence>
<gene>
    <name evidence="1" type="ORF">GTC6_02170</name>
</gene>
<comment type="caution">
    <text evidence="1">The sequence shown here is derived from an EMBL/GenBank/DDBJ whole genome shotgun (WGS) entry which is preliminary data.</text>
</comment>
<organism evidence="1 2">
    <name type="scientific">Gordonia terrae C-6</name>
    <dbReference type="NCBI Taxonomy" id="1316928"/>
    <lineage>
        <taxon>Bacteria</taxon>
        <taxon>Bacillati</taxon>
        <taxon>Actinomycetota</taxon>
        <taxon>Actinomycetes</taxon>
        <taxon>Mycobacteriales</taxon>
        <taxon>Gordoniaceae</taxon>
        <taxon>Gordonia</taxon>
    </lineage>
</organism>
<evidence type="ECO:0000313" key="2">
    <source>
        <dbReference type="Proteomes" id="UP000013569"/>
    </source>
</evidence>
<accession>R7YEA2</accession>